<evidence type="ECO:0000256" key="1">
    <source>
        <dbReference type="ARBA" id="ARBA00009023"/>
    </source>
</evidence>
<evidence type="ECO:0000256" key="3">
    <source>
        <dbReference type="ARBA" id="ARBA00022729"/>
    </source>
</evidence>
<accession>A0ABY4WCW8</accession>
<dbReference type="EMBL" id="CP098755">
    <property type="protein sequence ID" value="USG65010.1"/>
    <property type="molecule type" value="Genomic_DNA"/>
</dbReference>
<evidence type="ECO:0000313" key="6">
    <source>
        <dbReference type="Proteomes" id="UP001056500"/>
    </source>
</evidence>
<dbReference type="Proteomes" id="UP001056500">
    <property type="component" value="Chromosome"/>
</dbReference>
<gene>
    <name evidence="5" type="ORF">NDK47_23265</name>
</gene>
<reference evidence="5" key="1">
    <citation type="submission" date="2022-06" db="EMBL/GenBank/DDBJ databases">
        <title>Genome sequencing of Brevibacillus sp. BB3-R1.</title>
        <authorList>
            <person name="Heo J."/>
            <person name="Lee D."/>
            <person name="Won M."/>
            <person name="Han B.-H."/>
            <person name="Hong S.-B."/>
            <person name="Kwon S.-W."/>
        </authorList>
    </citation>
    <scope>NUCLEOTIDE SEQUENCE</scope>
    <source>
        <strain evidence="5">BB3-R1</strain>
    </source>
</reference>
<proteinExistence type="inferred from homology"/>
<dbReference type="NCBIfam" id="TIGR00787">
    <property type="entry name" value="dctP"/>
    <property type="match status" value="1"/>
</dbReference>
<dbReference type="InterPro" id="IPR038404">
    <property type="entry name" value="TRAP_DctP_sf"/>
</dbReference>
<dbReference type="PROSITE" id="PS51257">
    <property type="entry name" value="PROKAR_LIPOPROTEIN"/>
    <property type="match status" value="1"/>
</dbReference>
<dbReference type="RefSeq" id="WP_251872117.1">
    <property type="nucleotide sequence ID" value="NZ_CP098755.1"/>
</dbReference>
<keyword evidence="6" id="KW-1185">Reference proteome</keyword>
<organism evidence="5 6">
    <name type="scientific">Brevibacillus ruminantium</name>
    <dbReference type="NCBI Taxonomy" id="2950604"/>
    <lineage>
        <taxon>Bacteria</taxon>
        <taxon>Bacillati</taxon>
        <taxon>Bacillota</taxon>
        <taxon>Bacilli</taxon>
        <taxon>Bacillales</taxon>
        <taxon>Paenibacillaceae</taxon>
        <taxon>Brevibacillus</taxon>
    </lineage>
</organism>
<dbReference type="InterPro" id="IPR018389">
    <property type="entry name" value="DctP_fam"/>
</dbReference>
<dbReference type="PIRSF" id="PIRSF006470">
    <property type="entry name" value="DctB"/>
    <property type="match status" value="1"/>
</dbReference>
<feature type="signal peptide" evidence="4">
    <location>
        <begin position="1"/>
        <end position="21"/>
    </location>
</feature>
<sequence length="349" mass="38878">MKKMTALFFSIALLLSGCGQATEKNPTSTTSAASEGGTAEGIQKLKIKITHVVAENTPKHQGALAMKNYLESHSQGLIKVEIYPSGALFGDQDEYQNLIANNVQFIMPSTNKLIGQDPRFYIPAIPFLFDSDESAMNFWDGEKGQDILHGLRKDGVIGLQVWPNGQKHITNNKRPIVSPEDLKGLKLRADGGKIVADIYSPFNVSTQSIPFSELYTALSQGVVDGQENPFSNIDSQKYDEVQKYMTVTGHTRVDYVLLTNSEFFDSLNDPTRKLIEEAVKEGTQVARSKAAELNAQAYEAIKKRGDIEITELTPEQREVFRKAFQHVYDKYTPIIGEDVMEEIKKHNGK</sequence>
<keyword evidence="3 4" id="KW-0732">Signal</keyword>
<evidence type="ECO:0000256" key="4">
    <source>
        <dbReference type="SAM" id="SignalP"/>
    </source>
</evidence>
<dbReference type="Pfam" id="PF03480">
    <property type="entry name" value="DctP"/>
    <property type="match status" value="1"/>
</dbReference>
<evidence type="ECO:0000313" key="5">
    <source>
        <dbReference type="EMBL" id="USG65010.1"/>
    </source>
</evidence>
<dbReference type="PANTHER" id="PTHR33376:SF7">
    <property type="entry name" value="C4-DICARBOXYLATE-BINDING PROTEIN DCTB"/>
    <property type="match status" value="1"/>
</dbReference>
<dbReference type="PANTHER" id="PTHR33376">
    <property type="match status" value="1"/>
</dbReference>
<comment type="similarity">
    <text evidence="1">Belongs to the bacterial solute-binding protein 7 family.</text>
</comment>
<feature type="chain" id="PRO_5045739620" evidence="4">
    <location>
        <begin position="22"/>
        <end position="349"/>
    </location>
</feature>
<dbReference type="NCBIfam" id="NF037995">
    <property type="entry name" value="TRAP_S1"/>
    <property type="match status" value="1"/>
</dbReference>
<evidence type="ECO:0000256" key="2">
    <source>
        <dbReference type="ARBA" id="ARBA00022448"/>
    </source>
</evidence>
<protein>
    <submittedName>
        <fullName evidence="5">DctP family TRAP transporter solute-binding subunit</fullName>
    </submittedName>
</protein>
<dbReference type="Gene3D" id="3.40.190.170">
    <property type="entry name" value="Bacterial extracellular solute-binding protein, family 7"/>
    <property type="match status" value="1"/>
</dbReference>
<dbReference type="InterPro" id="IPR004682">
    <property type="entry name" value="TRAP_DctP"/>
</dbReference>
<name>A0ABY4WCW8_9BACL</name>
<keyword evidence="2" id="KW-0813">Transport</keyword>